<proteinExistence type="predicted"/>
<evidence type="ECO:0000313" key="2">
    <source>
        <dbReference type="Proteomes" id="UP000199011"/>
    </source>
</evidence>
<dbReference type="Proteomes" id="UP000199011">
    <property type="component" value="Unassembled WGS sequence"/>
</dbReference>
<dbReference type="EMBL" id="FOVO01000038">
    <property type="protein sequence ID" value="SFN96916.1"/>
    <property type="molecule type" value="Genomic_DNA"/>
</dbReference>
<reference evidence="2" key="1">
    <citation type="submission" date="2016-10" db="EMBL/GenBank/DDBJ databases">
        <authorList>
            <person name="Varghese N."/>
            <person name="Submissions S."/>
        </authorList>
    </citation>
    <scope>NUCLEOTIDE SEQUENCE [LARGE SCALE GENOMIC DNA]</scope>
    <source>
        <strain evidence="2">DSM 16522</strain>
    </source>
</reference>
<name>A0A1I5DCQ3_9GAMM</name>
<protein>
    <submittedName>
        <fullName evidence="1">Uncharacterized protein</fullName>
    </submittedName>
</protein>
<gene>
    <name evidence="1" type="ORF">SAMN05421579_13815</name>
</gene>
<keyword evidence="2" id="KW-1185">Reference proteome</keyword>
<dbReference type="OrthoDB" id="6445586at2"/>
<accession>A0A1I5DCQ3</accession>
<sequence length="105" mass="11968">MSAEIKLRITELPEGLRAVIREGQALVIKDAGEDIIQVKTYRRWRGKRIPKTEMNKNKLMVQRPIGMLAKPKKALRPIGVLVGKLPIPTEEEFTKYDSEILSILC</sequence>
<organism evidence="1 2">
    <name type="scientific">Xenorhabdus japonica</name>
    <dbReference type="NCBI Taxonomy" id="53341"/>
    <lineage>
        <taxon>Bacteria</taxon>
        <taxon>Pseudomonadati</taxon>
        <taxon>Pseudomonadota</taxon>
        <taxon>Gammaproteobacteria</taxon>
        <taxon>Enterobacterales</taxon>
        <taxon>Morganellaceae</taxon>
        <taxon>Xenorhabdus</taxon>
    </lineage>
</organism>
<dbReference type="RefSeq" id="WP_092520321.1">
    <property type="nucleotide sequence ID" value="NZ_CAWRAH010000082.1"/>
</dbReference>
<evidence type="ECO:0000313" key="1">
    <source>
        <dbReference type="EMBL" id="SFN96916.1"/>
    </source>
</evidence>
<dbReference type="AlphaFoldDB" id="A0A1I5DCQ3"/>